<dbReference type="EMBL" id="BPVZ01000064">
    <property type="protein sequence ID" value="GKV23929.1"/>
    <property type="molecule type" value="Genomic_DNA"/>
</dbReference>
<name>A0AAV5KH99_9ROSI</name>
<keyword evidence="3" id="KW-0341">Growth regulation</keyword>
<dbReference type="GO" id="GO:0009733">
    <property type="term" value="P:response to auxin"/>
    <property type="evidence" value="ECO:0007669"/>
    <property type="project" value="InterPro"/>
</dbReference>
<dbReference type="PANTHER" id="PTHR31175">
    <property type="entry name" value="AUXIN-RESPONSIVE FAMILY PROTEIN"/>
    <property type="match status" value="1"/>
</dbReference>
<keyword evidence="2" id="KW-0217">Developmental protein</keyword>
<proteinExistence type="inferred from homology"/>
<protein>
    <recommendedName>
        <fullName evidence="6">Small auxin up regulated protein</fullName>
    </recommendedName>
</protein>
<comment type="similarity">
    <text evidence="1">Belongs to the ARG7 family.</text>
</comment>
<comment type="caution">
    <text evidence="4">The sequence shown here is derived from an EMBL/GenBank/DDBJ whole genome shotgun (WGS) entry which is preliminary data.</text>
</comment>
<dbReference type="PANTHER" id="PTHR31175:SF82">
    <property type="entry name" value="AUXIN-RESPONSIVE PROTEIN SAUR65"/>
    <property type="match status" value="1"/>
</dbReference>
<evidence type="ECO:0000256" key="3">
    <source>
        <dbReference type="ARBA" id="ARBA00022604"/>
    </source>
</evidence>
<evidence type="ECO:0000313" key="5">
    <source>
        <dbReference type="Proteomes" id="UP001054252"/>
    </source>
</evidence>
<reference evidence="4 5" key="1">
    <citation type="journal article" date="2021" name="Commun. Biol.">
        <title>The genome of Shorea leprosula (Dipterocarpaceae) highlights the ecological relevance of drought in aseasonal tropical rainforests.</title>
        <authorList>
            <person name="Ng K.K.S."/>
            <person name="Kobayashi M.J."/>
            <person name="Fawcett J.A."/>
            <person name="Hatakeyama M."/>
            <person name="Paape T."/>
            <person name="Ng C.H."/>
            <person name="Ang C.C."/>
            <person name="Tnah L.H."/>
            <person name="Lee C.T."/>
            <person name="Nishiyama T."/>
            <person name="Sese J."/>
            <person name="O'Brien M.J."/>
            <person name="Copetti D."/>
            <person name="Mohd Noor M.I."/>
            <person name="Ong R.C."/>
            <person name="Putra M."/>
            <person name="Sireger I.Z."/>
            <person name="Indrioko S."/>
            <person name="Kosugi Y."/>
            <person name="Izuno A."/>
            <person name="Isagi Y."/>
            <person name="Lee S.L."/>
            <person name="Shimizu K.K."/>
        </authorList>
    </citation>
    <scope>NUCLEOTIDE SEQUENCE [LARGE SCALE GENOMIC DNA]</scope>
    <source>
        <strain evidence="4">214</strain>
    </source>
</reference>
<sequence length="113" mass="13032">MFPTKMIIKSAMKLQKMAALENRSFRISMRGIDAYRLSSLQLADKGHFVIYTMDRRRFSIPFSYLNNNIVLELFKRSEEEFGPSSDGPIMFPCDAVLINYIVCLIQQDVATNL</sequence>
<dbReference type="Proteomes" id="UP001054252">
    <property type="component" value="Unassembled WGS sequence"/>
</dbReference>
<organism evidence="4 5">
    <name type="scientific">Rubroshorea leprosula</name>
    <dbReference type="NCBI Taxonomy" id="152421"/>
    <lineage>
        <taxon>Eukaryota</taxon>
        <taxon>Viridiplantae</taxon>
        <taxon>Streptophyta</taxon>
        <taxon>Embryophyta</taxon>
        <taxon>Tracheophyta</taxon>
        <taxon>Spermatophyta</taxon>
        <taxon>Magnoliopsida</taxon>
        <taxon>eudicotyledons</taxon>
        <taxon>Gunneridae</taxon>
        <taxon>Pentapetalae</taxon>
        <taxon>rosids</taxon>
        <taxon>malvids</taxon>
        <taxon>Malvales</taxon>
        <taxon>Dipterocarpaceae</taxon>
        <taxon>Rubroshorea</taxon>
    </lineage>
</organism>
<evidence type="ECO:0000256" key="2">
    <source>
        <dbReference type="ARBA" id="ARBA00022473"/>
    </source>
</evidence>
<dbReference type="Pfam" id="PF02519">
    <property type="entry name" value="Auxin_inducible"/>
    <property type="match status" value="1"/>
</dbReference>
<keyword evidence="5" id="KW-1185">Reference proteome</keyword>
<evidence type="ECO:0000313" key="4">
    <source>
        <dbReference type="EMBL" id="GKV23929.1"/>
    </source>
</evidence>
<accession>A0AAV5KH99</accession>
<evidence type="ECO:0008006" key="6">
    <source>
        <dbReference type="Google" id="ProtNLM"/>
    </source>
</evidence>
<dbReference type="AlphaFoldDB" id="A0AAV5KH99"/>
<dbReference type="InterPro" id="IPR003676">
    <property type="entry name" value="SAUR_fam"/>
</dbReference>
<gene>
    <name evidence="4" type="ORF">SLEP1_g33601</name>
</gene>
<evidence type="ECO:0000256" key="1">
    <source>
        <dbReference type="ARBA" id="ARBA00006974"/>
    </source>
</evidence>